<dbReference type="InterPro" id="IPR037185">
    <property type="entry name" value="EmrE-like"/>
</dbReference>
<feature type="transmembrane region" description="Helical" evidence="6">
    <location>
        <begin position="274"/>
        <end position="292"/>
    </location>
</feature>
<evidence type="ECO:0000256" key="4">
    <source>
        <dbReference type="ARBA" id="ARBA00022989"/>
    </source>
</evidence>
<keyword evidence="4 6" id="KW-1133">Transmembrane helix</keyword>
<evidence type="ECO:0000256" key="3">
    <source>
        <dbReference type="ARBA" id="ARBA00022692"/>
    </source>
</evidence>
<feature type="transmembrane region" description="Helical" evidence="6">
    <location>
        <begin position="12"/>
        <end position="31"/>
    </location>
</feature>
<evidence type="ECO:0000256" key="5">
    <source>
        <dbReference type="ARBA" id="ARBA00023136"/>
    </source>
</evidence>
<reference evidence="8 9" key="1">
    <citation type="submission" date="2019-03" db="EMBL/GenBank/DDBJ databases">
        <title>Genomic Encyclopedia of Type Strains, Phase III (KMG-III): the genomes of soil and plant-associated and newly described type strains.</title>
        <authorList>
            <person name="Whitman W."/>
        </authorList>
    </citation>
    <scope>NUCLEOTIDE SEQUENCE [LARGE SCALE GENOMIC DNA]</scope>
    <source>
        <strain evidence="8 9">CGMCC 1.7660</strain>
    </source>
</reference>
<evidence type="ECO:0000313" key="9">
    <source>
        <dbReference type="Proteomes" id="UP000295783"/>
    </source>
</evidence>
<dbReference type="SUPFAM" id="SSF103481">
    <property type="entry name" value="Multidrug resistance efflux transporter EmrE"/>
    <property type="match status" value="2"/>
</dbReference>
<dbReference type="AlphaFoldDB" id="A0A4R6WT14"/>
<proteinExistence type="inferred from homology"/>
<feature type="transmembrane region" description="Helical" evidence="6">
    <location>
        <begin position="184"/>
        <end position="202"/>
    </location>
</feature>
<evidence type="ECO:0000256" key="6">
    <source>
        <dbReference type="SAM" id="Phobius"/>
    </source>
</evidence>
<dbReference type="PANTHER" id="PTHR22911:SF6">
    <property type="entry name" value="SOLUTE CARRIER FAMILY 35 MEMBER G1"/>
    <property type="match status" value="1"/>
</dbReference>
<comment type="caution">
    <text evidence="8">The sequence shown here is derived from an EMBL/GenBank/DDBJ whole genome shotgun (WGS) entry which is preliminary data.</text>
</comment>
<feature type="transmembrane region" description="Helical" evidence="6">
    <location>
        <begin position="222"/>
        <end position="241"/>
    </location>
</feature>
<dbReference type="Gene3D" id="1.10.3730.20">
    <property type="match status" value="1"/>
</dbReference>
<dbReference type="RefSeq" id="WP_133611477.1">
    <property type="nucleotide sequence ID" value="NZ_SNYW01000001.1"/>
</dbReference>
<feature type="transmembrane region" description="Helical" evidence="6">
    <location>
        <begin position="102"/>
        <end position="122"/>
    </location>
</feature>
<dbReference type="Proteomes" id="UP000295783">
    <property type="component" value="Unassembled WGS sequence"/>
</dbReference>
<feature type="transmembrane region" description="Helical" evidence="6">
    <location>
        <begin position="43"/>
        <end position="62"/>
    </location>
</feature>
<feature type="domain" description="EamA" evidence="7">
    <location>
        <begin position="13"/>
        <end position="144"/>
    </location>
</feature>
<protein>
    <submittedName>
        <fullName evidence="8">Drug/metabolite transporter (DMT)-like permease</fullName>
    </submittedName>
</protein>
<evidence type="ECO:0000256" key="1">
    <source>
        <dbReference type="ARBA" id="ARBA00004141"/>
    </source>
</evidence>
<dbReference type="Pfam" id="PF00892">
    <property type="entry name" value="EamA"/>
    <property type="match status" value="2"/>
</dbReference>
<feature type="transmembrane region" description="Helical" evidence="6">
    <location>
        <begin position="129"/>
        <end position="148"/>
    </location>
</feature>
<keyword evidence="5 6" id="KW-0472">Membrane</keyword>
<dbReference type="GO" id="GO:0016020">
    <property type="term" value="C:membrane"/>
    <property type="evidence" value="ECO:0007669"/>
    <property type="project" value="UniProtKB-SubCell"/>
</dbReference>
<accession>A0A4R6WT14</accession>
<organism evidence="8 9">
    <name type="scientific">Dongia mobilis</name>
    <dbReference type="NCBI Taxonomy" id="578943"/>
    <lineage>
        <taxon>Bacteria</taxon>
        <taxon>Pseudomonadati</taxon>
        <taxon>Pseudomonadota</taxon>
        <taxon>Alphaproteobacteria</taxon>
        <taxon>Rhodospirillales</taxon>
        <taxon>Dongiaceae</taxon>
        <taxon>Dongia</taxon>
    </lineage>
</organism>
<name>A0A4R6WT14_9PROT</name>
<keyword evidence="3 6" id="KW-0812">Transmembrane</keyword>
<dbReference type="OrthoDB" id="9812899at2"/>
<comment type="similarity">
    <text evidence="2">Belongs to the drug/metabolite transporter (DMT) superfamily. 10 TMS drug/metabolite exporter (DME) (TC 2.A.7.3) family.</text>
</comment>
<dbReference type="PANTHER" id="PTHR22911">
    <property type="entry name" value="ACYL-MALONYL CONDENSING ENZYME-RELATED"/>
    <property type="match status" value="1"/>
</dbReference>
<evidence type="ECO:0000313" key="8">
    <source>
        <dbReference type="EMBL" id="TDQ86359.1"/>
    </source>
</evidence>
<feature type="transmembrane region" description="Helical" evidence="6">
    <location>
        <begin position="154"/>
        <end position="172"/>
    </location>
</feature>
<dbReference type="InterPro" id="IPR000620">
    <property type="entry name" value="EamA_dom"/>
</dbReference>
<dbReference type="EMBL" id="SNYW01000001">
    <property type="protein sequence ID" value="TDQ86359.1"/>
    <property type="molecule type" value="Genomic_DNA"/>
</dbReference>
<comment type="subcellular location">
    <subcellularLocation>
        <location evidence="1">Membrane</location>
        <topology evidence="1">Multi-pass membrane protein</topology>
    </subcellularLocation>
</comment>
<feature type="transmembrane region" description="Helical" evidence="6">
    <location>
        <begin position="248"/>
        <end position="268"/>
    </location>
</feature>
<feature type="domain" description="EamA" evidence="7">
    <location>
        <begin position="157"/>
        <end position="290"/>
    </location>
</feature>
<feature type="transmembrane region" description="Helical" evidence="6">
    <location>
        <begin position="74"/>
        <end position="96"/>
    </location>
</feature>
<keyword evidence="9" id="KW-1185">Reference proteome</keyword>
<evidence type="ECO:0000256" key="2">
    <source>
        <dbReference type="ARBA" id="ARBA00009853"/>
    </source>
</evidence>
<gene>
    <name evidence="8" type="ORF">A8950_0050</name>
</gene>
<evidence type="ECO:0000259" key="7">
    <source>
        <dbReference type="Pfam" id="PF00892"/>
    </source>
</evidence>
<sequence>MSPSTSADRPIQAILLMNLAVFIFTAMDGIIKSVSQIFPTGELIFARNLFAFIPLLAFMLSIERRVHLKTERPWGHVWRGLFGVLAMFCFFLSYKLLPLSDAIALGLSGPIFLTVLSVPLLGEVVGWRRWSAVIVGFLGVLVMTRPGSGIFDPAAFVPLLASVFYALAMISIRRLAQTERPTTIVFYFTLFATLASLVTIPLGSLDPALAWRWPANAEQMGLLVLIGLMGGSAQIALTIAFRRGAVSLVAPFDYMALVYGFLIGFFAFGEVPDAYLIAGGTIVVGSGIYIIHREAKLARERRRQATVPAMPVTE</sequence>